<evidence type="ECO:0000313" key="2">
    <source>
        <dbReference type="Proteomes" id="UP000800235"/>
    </source>
</evidence>
<reference evidence="1" key="1">
    <citation type="journal article" date="2020" name="Stud. Mycol.">
        <title>101 Dothideomycetes genomes: a test case for predicting lifestyles and emergence of pathogens.</title>
        <authorList>
            <person name="Haridas S."/>
            <person name="Albert R."/>
            <person name="Binder M."/>
            <person name="Bloem J."/>
            <person name="Labutti K."/>
            <person name="Salamov A."/>
            <person name="Andreopoulos B."/>
            <person name="Baker S."/>
            <person name="Barry K."/>
            <person name="Bills G."/>
            <person name="Bluhm B."/>
            <person name="Cannon C."/>
            <person name="Castanera R."/>
            <person name="Culley D."/>
            <person name="Daum C."/>
            <person name="Ezra D."/>
            <person name="Gonzalez J."/>
            <person name="Henrissat B."/>
            <person name="Kuo A."/>
            <person name="Liang C."/>
            <person name="Lipzen A."/>
            <person name="Lutzoni F."/>
            <person name="Magnuson J."/>
            <person name="Mondo S."/>
            <person name="Nolan M."/>
            <person name="Ohm R."/>
            <person name="Pangilinan J."/>
            <person name="Park H.-J."/>
            <person name="Ramirez L."/>
            <person name="Alfaro M."/>
            <person name="Sun H."/>
            <person name="Tritt A."/>
            <person name="Yoshinaga Y."/>
            <person name="Zwiers L.-H."/>
            <person name="Turgeon B."/>
            <person name="Goodwin S."/>
            <person name="Spatafora J."/>
            <person name="Crous P."/>
            <person name="Grigoriev I."/>
        </authorList>
    </citation>
    <scope>NUCLEOTIDE SEQUENCE</scope>
    <source>
        <strain evidence="1">CBS 130266</strain>
    </source>
</reference>
<proteinExistence type="predicted"/>
<protein>
    <submittedName>
        <fullName evidence="1">Uncharacterized protein</fullName>
    </submittedName>
</protein>
<dbReference type="EMBL" id="MU007079">
    <property type="protein sequence ID" value="KAF2423651.1"/>
    <property type="molecule type" value="Genomic_DNA"/>
</dbReference>
<dbReference type="AlphaFoldDB" id="A0A9P4NJR4"/>
<comment type="caution">
    <text evidence="1">The sequence shown here is derived from an EMBL/GenBank/DDBJ whole genome shotgun (WGS) entry which is preliminary data.</text>
</comment>
<name>A0A9P4NJR4_9PEZI</name>
<dbReference type="OrthoDB" id="3642840at2759"/>
<evidence type="ECO:0000313" key="1">
    <source>
        <dbReference type="EMBL" id="KAF2423651.1"/>
    </source>
</evidence>
<organism evidence="1 2">
    <name type="scientific">Tothia fuscella</name>
    <dbReference type="NCBI Taxonomy" id="1048955"/>
    <lineage>
        <taxon>Eukaryota</taxon>
        <taxon>Fungi</taxon>
        <taxon>Dikarya</taxon>
        <taxon>Ascomycota</taxon>
        <taxon>Pezizomycotina</taxon>
        <taxon>Dothideomycetes</taxon>
        <taxon>Pleosporomycetidae</taxon>
        <taxon>Venturiales</taxon>
        <taxon>Cylindrosympodiaceae</taxon>
        <taxon>Tothia</taxon>
    </lineage>
</organism>
<accession>A0A9P4NJR4</accession>
<dbReference type="Proteomes" id="UP000800235">
    <property type="component" value="Unassembled WGS sequence"/>
</dbReference>
<gene>
    <name evidence="1" type="ORF">EJ08DRAFT_442348</name>
</gene>
<keyword evidence="2" id="KW-1185">Reference proteome</keyword>
<sequence>MPTTTTLSGNQPAMSKLIRHKDPNTHLPRFETNNSMGHHCGVCGVPLTNPSCIRKCIGVHEAICPQFHPLFHRIGCVHKCKACKRQKEAVHSRHADIGLKIQELKSFSESRITAAAEKESWSPTVKVPKRERKLEKSAARAQLRAQASQNITTKYLGELASILYPTAEAEALLNQTFCDDFQKQDTDDQRIIDSIMAPMREKPNYDAEVNRVLRELKVIAGHSRQEKILHEKIVVAVKQDMVTTYNTYVNLYRRRTQYALWITKGAALNTAWGEEVSGTFP</sequence>